<dbReference type="InParanoid" id="A0A6P3VE39"/>
<protein>
    <submittedName>
        <fullName evidence="6">Thioredoxin domain-containing protein 2</fullName>
    </submittedName>
</protein>
<feature type="compositionally biased region" description="Polar residues" evidence="3">
    <location>
        <begin position="137"/>
        <end position="169"/>
    </location>
</feature>
<feature type="compositionally biased region" description="Polar residues" evidence="3">
    <location>
        <begin position="235"/>
        <end position="259"/>
    </location>
</feature>
<dbReference type="InterPro" id="IPR036249">
    <property type="entry name" value="Thioredoxin-like_sf"/>
</dbReference>
<feature type="compositionally biased region" description="Polar residues" evidence="3">
    <location>
        <begin position="28"/>
        <end position="39"/>
    </location>
</feature>
<dbReference type="InterPro" id="IPR013766">
    <property type="entry name" value="Thioredoxin_domain"/>
</dbReference>
<dbReference type="Proteomes" id="UP000515203">
    <property type="component" value="Unplaced"/>
</dbReference>
<dbReference type="CDD" id="cd02947">
    <property type="entry name" value="TRX_family"/>
    <property type="match status" value="1"/>
</dbReference>
<keyword evidence="1" id="KW-1015">Disulfide bond</keyword>
<dbReference type="GeneID" id="101563225"/>
<feature type="compositionally biased region" description="Basic and acidic residues" evidence="3">
    <location>
        <begin position="75"/>
        <end position="84"/>
    </location>
</feature>
<feature type="domain" description="Thioredoxin" evidence="4">
    <location>
        <begin position="322"/>
        <end position="437"/>
    </location>
</feature>
<dbReference type="AlphaFoldDB" id="A0A6P3VE39"/>
<evidence type="ECO:0000256" key="3">
    <source>
        <dbReference type="SAM" id="MobiDB-lite"/>
    </source>
</evidence>
<feature type="compositionally biased region" description="Basic and acidic residues" evidence="3">
    <location>
        <begin position="10"/>
        <end position="26"/>
    </location>
</feature>
<keyword evidence="2" id="KW-0676">Redox-active center</keyword>
<dbReference type="SUPFAM" id="SSF52833">
    <property type="entry name" value="Thioredoxin-like"/>
    <property type="match status" value="1"/>
</dbReference>
<dbReference type="Gene3D" id="3.40.30.10">
    <property type="entry name" value="Glutaredoxin"/>
    <property type="match status" value="1"/>
</dbReference>
<evidence type="ECO:0000256" key="1">
    <source>
        <dbReference type="ARBA" id="ARBA00023157"/>
    </source>
</evidence>
<reference evidence="6" key="1">
    <citation type="submission" date="2025-08" db="UniProtKB">
        <authorList>
            <consortium name="RefSeq"/>
        </authorList>
    </citation>
    <scope>IDENTIFICATION</scope>
</reference>
<evidence type="ECO:0000256" key="2">
    <source>
        <dbReference type="ARBA" id="ARBA00023284"/>
    </source>
</evidence>
<evidence type="ECO:0000259" key="4">
    <source>
        <dbReference type="PROSITE" id="PS51352"/>
    </source>
</evidence>
<organism evidence="5 6">
    <name type="scientific">Octodon degus</name>
    <name type="common">Degu</name>
    <name type="synonym">Sciurus degus</name>
    <dbReference type="NCBI Taxonomy" id="10160"/>
    <lineage>
        <taxon>Eukaryota</taxon>
        <taxon>Metazoa</taxon>
        <taxon>Chordata</taxon>
        <taxon>Craniata</taxon>
        <taxon>Vertebrata</taxon>
        <taxon>Euteleostomi</taxon>
        <taxon>Mammalia</taxon>
        <taxon>Eutheria</taxon>
        <taxon>Euarchontoglires</taxon>
        <taxon>Glires</taxon>
        <taxon>Rodentia</taxon>
        <taxon>Hystricomorpha</taxon>
        <taxon>Octodontidae</taxon>
        <taxon>Octodon</taxon>
    </lineage>
</organism>
<feature type="compositionally biased region" description="Polar residues" evidence="3">
    <location>
        <begin position="98"/>
        <end position="129"/>
    </location>
</feature>
<dbReference type="Pfam" id="PF00085">
    <property type="entry name" value="Thioredoxin"/>
    <property type="match status" value="1"/>
</dbReference>
<proteinExistence type="predicted"/>
<dbReference type="OrthoDB" id="2121326at2759"/>
<keyword evidence="5" id="KW-1185">Reference proteome</keyword>
<feature type="region of interest" description="Disordered" evidence="3">
    <location>
        <begin position="1"/>
        <end position="40"/>
    </location>
</feature>
<feature type="compositionally biased region" description="Basic and acidic residues" evidence="3">
    <location>
        <begin position="266"/>
        <end position="325"/>
    </location>
</feature>
<dbReference type="RefSeq" id="XP_012373265.1">
    <property type="nucleotide sequence ID" value="XM_012517811.2"/>
</dbReference>
<evidence type="ECO:0000313" key="6">
    <source>
        <dbReference type="RefSeq" id="XP_012373265.1"/>
    </source>
</evidence>
<gene>
    <name evidence="6" type="primary">Txndc2</name>
</gene>
<name>A0A6P3VE39_OCTDE</name>
<dbReference type="CTD" id="84203"/>
<feature type="region of interest" description="Disordered" evidence="3">
    <location>
        <begin position="72"/>
        <end position="329"/>
    </location>
</feature>
<dbReference type="PROSITE" id="PS51352">
    <property type="entry name" value="THIOREDOXIN_2"/>
    <property type="match status" value="1"/>
</dbReference>
<sequence length="437" mass="48415">MENAQAGAPEKPEIRPDTQEEAHEGDTNESPLQVPSSNVALRVPEVLNTAQAKGKKGFLPVASNTLHLSIEESEFPQKDSDVPKFPENITHHKKGKISGSSAKTTQPKHSNTPNSLVKTTHPKQGNTPKSSEETIQSKEYNTPTSSEETTQAKEGNTAKFSKTTNQFNPGNILKTSEKISQFNPGKILKASEKTNEFNPGNIPKASEKTNQFNPGRILRASEKTNEFNPGHTLKASANTIQSKHSNIPKSLTRNTQPKQESIPKSLESKIQSREGDIPKPSEETAQPREDKIPKSSEETKEPKEGDIPKPSEETPEPKEDAKEESVELPEEDMVKVIMGKDDFKEALKEAGEKLVAVDFSATWCGPCRTIRPLFHLLSLKHNDVVFLEVDVDDCEELVKECEVICLPTFHFYQNEEKVGELCGAHNEKLEAIITELK</sequence>
<dbReference type="PANTHER" id="PTHR46115">
    <property type="entry name" value="THIOREDOXIN-LIKE PROTEIN 1"/>
    <property type="match status" value="1"/>
</dbReference>
<dbReference type="FunCoup" id="A0A6P3VE39">
    <property type="interactions" value="5"/>
</dbReference>
<accession>A0A6P3VE39</accession>
<evidence type="ECO:0000313" key="5">
    <source>
        <dbReference type="Proteomes" id="UP000515203"/>
    </source>
</evidence>